<dbReference type="SUPFAM" id="SSF50475">
    <property type="entry name" value="FMN-binding split barrel"/>
    <property type="match status" value="1"/>
</dbReference>
<protein>
    <submittedName>
        <fullName evidence="4">p-hydroxyphenylacetate 3-hydroxylase, reductase component</fullName>
        <ecNumber evidence="4">1.5.1.36</ecNumber>
    </submittedName>
</protein>
<comment type="similarity">
    <text evidence="1">Belongs to the non-flavoprotein flavin reductase family.</text>
</comment>
<dbReference type="InterPro" id="IPR002563">
    <property type="entry name" value="Flavin_Rdtase-like_dom"/>
</dbReference>
<evidence type="ECO:0000313" key="5">
    <source>
        <dbReference type="Proteomes" id="UP000021816"/>
    </source>
</evidence>
<dbReference type="Proteomes" id="UP000021816">
    <property type="component" value="Unassembled WGS sequence"/>
</dbReference>
<evidence type="ECO:0000313" key="4">
    <source>
        <dbReference type="EMBL" id="EXI81958.1"/>
    </source>
</evidence>
<dbReference type="EMBL" id="JEMX01000015">
    <property type="protein sequence ID" value="EXI81958.1"/>
    <property type="molecule type" value="Genomic_DNA"/>
</dbReference>
<feature type="domain" description="Flavin reductase like" evidence="3">
    <location>
        <begin position="125"/>
        <end position="270"/>
    </location>
</feature>
<dbReference type="PATRIC" id="fig|1454003.3.peg.929"/>
<dbReference type="GO" id="GO:0010181">
    <property type="term" value="F:FMN binding"/>
    <property type="evidence" value="ECO:0007669"/>
    <property type="project" value="InterPro"/>
</dbReference>
<dbReference type="SMART" id="SM00903">
    <property type="entry name" value="Flavin_Reduct"/>
    <property type="match status" value="1"/>
</dbReference>
<proteinExistence type="inferred from homology"/>
<dbReference type="GO" id="GO:0036382">
    <property type="term" value="F:flavin reductase (NADH) activity"/>
    <property type="evidence" value="ECO:0007669"/>
    <property type="project" value="UniProtKB-EC"/>
</dbReference>
<reference evidence="4 5" key="1">
    <citation type="submission" date="2014-02" db="EMBL/GenBank/DDBJ databases">
        <title>Expanding our view of genomic diversity in Candidatus Accumulibacter clades.</title>
        <authorList>
            <person name="Skennerton C.T."/>
            <person name="Barr J.J."/>
            <person name="Slater F.R."/>
            <person name="Bond P.L."/>
            <person name="Tyson G.W."/>
        </authorList>
    </citation>
    <scope>NUCLEOTIDE SEQUENCE [LARGE SCALE GENOMIC DNA]</scope>
    <source>
        <strain evidence="5">BA-92</strain>
    </source>
</reference>
<evidence type="ECO:0000259" key="3">
    <source>
        <dbReference type="SMART" id="SM00903"/>
    </source>
</evidence>
<evidence type="ECO:0000256" key="2">
    <source>
        <dbReference type="ARBA" id="ARBA00023002"/>
    </source>
</evidence>
<comment type="caution">
    <text evidence="4">The sequence shown here is derived from an EMBL/GenBank/DDBJ whole genome shotgun (WGS) entry which is preliminary data.</text>
</comment>
<sequence length="276" mass="30205">MSQDQNYVDTESVHEDNAVLDIIACTRQEGARSNHNRESVNSRKWITANAKRLLAIEDLKNLPADRKYQHASSTHRKPLMPQRFDSQACPTSIAALAEPLPCETCDTGRTLAARDLVCRDFRDALGSFATGVTVLTALTEDGQAIGVTISSFNSVSLDPPLIIWSLSAHSPRLEAFRRASHYAVNVLTANQRGISDSFASPDNSDRFEGLATSRGIAGIPLIEGCSAWFECVNEVQHPGGDHLVFLGRVQRFARGEANEPLIFHGGCYRQLRGAAE</sequence>
<dbReference type="GO" id="GO:0042602">
    <property type="term" value="F:riboflavin reductase (NADPH) activity"/>
    <property type="evidence" value="ECO:0007669"/>
    <property type="project" value="TreeGrafter"/>
</dbReference>
<evidence type="ECO:0000256" key="1">
    <source>
        <dbReference type="ARBA" id="ARBA00008898"/>
    </source>
</evidence>
<dbReference type="PANTHER" id="PTHR30466:SF11">
    <property type="entry name" value="FLAVIN-DEPENDENT MONOOXYGENASE, REDUCTASE SUBUNIT HSAB"/>
    <property type="match status" value="1"/>
</dbReference>
<dbReference type="EC" id="1.5.1.36" evidence="4"/>
<name>A0A011NGV1_9PROT</name>
<dbReference type="InterPro" id="IPR050268">
    <property type="entry name" value="NADH-dep_flavin_reductase"/>
</dbReference>
<dbReference type="AlphaFoldDB" id="A0A011NGV1"/>
<dbReference type="Gene3D" id="2.30.110.10">
    <property type="entry name" value="Electron Transport, Fmn-binding Protein, Chain A"/>
    <property type="match status" value="1"/>
</dbReference>
<accession>A0A011NGV1</accession>
<keyword evidence="2 4" id="KW-0560">Oxidoreductase</keyword>
<dbReference type="STRING" id="1454003.AW10_00903"/>
<gene>
    <name evidence="4" type="primary">hpah</name>
    <name evidence="4" type="ORF">AW10_00903</name>
</gene>
<dbReference type="Pfam" id="PF01613">
    <property type="entry name" value="Flavin_Reduct"/>
    <property type="match status" value="1"/>
</dbReference>
<organism evidence="4 5">
    <name type="scientific">Candidatus Accumulibacter appositus</name>
    <dbReference type="NCBI Taxonomy" id="1454003"/>
    <lineage>
        <taxon>Bacteria</taxon>
        <taxon>Pseudomonadati</taxon>
        <taxon>Pseudomonadota</taxon>
        <taxon>Betaproteobacteria</taxon>
        <taxon>Candidatus Accumulibacter</taxon>
    </lineage>
</organism>
<dbReference type="InterPro" id="IPR012349">
    <property type="entry name" value="Split_barrel_FMN-bd"/>
</dbReference>
<dbReference type="PANTHER" id="PTHR30466">
    <property type="entry name" value="FLAVIN REDUCTASE"/>
    <property type="match status" value="1"/>
</dbReference>